<keyword evidence="2" id="KW-0456">Lyase</keyword>
<dbReference type="OrthoDB" id="2513075at2"/>
<dbReference type="GO" id="GO:0016829">
    <property type="term" value="F:lyase activity"/>
    <property type="evidence" value="ECO:0007669"/>
    <property type="project" value="UniProtKB-KW"/>
</dbReference>
<dbReference type="Proteomes" id="UP000076079">
    <property type="component" value="Chromosome"/>
</dbReference>
<evidence type="ECO:0000313" key="3">
    <source>
        <dbReference type="Proteomes" id="UP000076079"/>
    </source>
</evidence>
<gene>
    <name evidence="2" type="ORF">LuPra_01245</name>
</gene>
<feature type="domain" description="SGNH hydrolase-type esterase" evidence="1">
    <location>
        <begin position="77"/>
        <end position="227"/>
    </location>
</feature>
<protein>
    <submittedName>
        <fullName evidence="2">Argininosuccinate lyase</fullName>
    </submittedName>
</protein>
<dbReference type="KEGG" id="abac:LuPra_01245"/>
<organism evidence="2 3">
    <name type="scientific">Luteitalea pratensis</name>
    <dbReference type="NCBI Taxonomy" id="1855912"/>
    <lineage>
        <taxon>Bacteria</taxon>
        <taxon>Pseudomonadati</taxon>
        <taxon>Acidobacteriota</taxon>
        <taxon>Vicinamibacteria</taxon>
        <taxon>Vicinamibacterales</taxon>
        <taxon>Vicinamibacteraceae</taxon>
        <taxon>Luteitalea</taxon>
    </lineage>
</organism>
<dbReference type="SUPFAM" id="SSF52266">
    <property type="entry name" value="SGNH hydrolase"/>
    <property type="match status" value="1"/>
</dbReference>
<dbReference type="PANTHER" id="PTHR30383">
    <property type="entry name" value="THIOESTERASE 1/PROTEASE 1/LYSOPHOSPHOLIPASE L1"/>
    <property type="match status" value="1"/>
</dbReference>
<dbReference type="EMBL" id="CP015136">
    <property type="protein sequence ID" value="AMY08057.1"/>
    <property type="molecule type" value="Genomic_DNA"/>
</dbReference>
<dbReference type="AlphaFoldDB" id="A0A143PHM6"/>
<dbReference type="InterPro" id="IPR013830">
    <property type="entry name" value="SGNH_hydro"/>
</dbReference>
<dbReference type="GO" id="GO:0004622">
    <property type="term" value="F:phosphatidylcholine lysophospholipase activity"/>
    <property type="evidence" value="ECO:0007669"/>
    <property type="project" value="TreeGrafter"/>
</dbReference>
<dbReference type="Pfam" id="PF13472">
    <property type="entry name" value="Lipase_GDSL_2"/>
    <property type="match status" value="1"/>
</dbReference>
<dbReference type="Gene3D" id="3.40.50.1110">
    <property type="entry name" value="SGNH hydrolase"/>
    <property type="match status" value="1"/>
</dbReference>
<dbReference type="RefSeq" id="WP_110169925.1">
    <property type="nucleotide sequence ID" value="NZ_CP015136.1"/>
</dbReference>
<accession>A0A143PHM6</accession>
<dbReference type="InterPro" id="IPR051532">
    <property type="entry name" value="Ester_Hydrolysis_Enzymes"/>
</dbReference>
<dbReference type="PANTHER" id="PTHR30383:SF5">
    <property type="entry name" value="SGNH HYDROLASE-TYPE ESTERASE DOMAIN-CONTAINING PROTEIN"/>
    <property type="match status" value="1"/>
</dbReference>
<keyword evidence="3" id="KW-1185">Reference proteome</keyword>
<name>A0A143PHM6_LUTPR</name>
<reference evidence="3" key="2">
    <citation type="submission" date="2016-04" db="EMBL/GenBank/DDBJ databases">
        <title>First Complete Genome Sequence of a Subdivision 6 Acidobacterium.</title>
        <authorList>
            <person name="Huang S."/>
            <person name="Vieira S."/>
            <person name="Bunk B."/>
            <person name="Riedel T."/>
            <person name="Sproeer C."/>
            <person name="Overmann J."/>
        </authorList>
    </citation>
    <scope>NUCLEOTIDE SEQUENCE [LARGE SCALE GENOMIC DNA]</scope>
    <source>
        <strain evidence="3">DSM 100886 HEG_-6_39</strain>
    </source>
</reference>
<dbReference type="STRING" id="1855912.LuPra_01245"/>
<dbReference type="InterPro" id="IPR036514">
    <property type="entry name" value="SGNH_hydro_sf"/>
</dbReference>
<sequence length="257" mass="28300">MPPIDNGSVPAPATHSTVKRALGGLISLGLGLATPVSAQQPMDPAVRFAQRVAAYETLDQATPPPANAILLAGDSQFDRWTTFREDLSGYTVINRGIDSFRTGDLLQYIDRLVIRYKPRVVVLHVGGNDIHQGKTPEQLLADTRMLVTRIRAGLPGATIAWSSITPGPGRWDEAPQRMRANALIKAWISTEKGLSFIDLWDAMLTTDGTPREDLWVADRIHPNHEGYLIRVRLTTPVLGPPDRKWARARTGATMAWQ</sequence>
<proteinExistence type="predicted"/>
<evidence type="ECO:0000259" key="1">
    <source>
        <dbReference type="Pfam" id="PF13472"/>
    </source>
</evidence>
<evidence type="ECO:0000313" key="2">
    <source>
        <dbReference type="EMBL" id="AMY08057.1"/>
    </source>
</evidence>
<reference evidence="2 3" key="1">
    <citation type="journal article" date="2016" name="Genome Announc.">
        <title>First Complete Genome Sequence of a Subdivision 6 Acidobacterium Strain.</title>
        <authorList>
            <person name="Huang S."/>
            <person name="Vieira S."/>
            <person name="Bunk B."/>
            <person name="Riedel T."/>
            <person name="Sproer C."/>
            <person name="Overmann J."/>
        </authorList>
    </citation>
    <scope>NUCLEOTIDE SEQUENCE [LARGE SCALE GENOMIC DNA]</scope>
    <source>
        <strain evidence="3">DSM 100886 HEG_-6_39</strain>
    </source>
</reference>